<keyword evidence="8" id="KW-0464">Manganese</keyword>
<evidence type="ECO:0000313" key="11">
    <source>
        <dbReference type="Ensembl" id="ENSPMGP00000023820.1"/>
    </source>
</evidence>
<dbReference type="PANTHER" id="PTHR12450:SF14">
    <property type="entry name" value="GLYCOSAMINOGLYCAN XYLOSYLKINASE"/>
    <property type="match status" value="1"/>
</dbReference>
<evidence type="ECO:0000259" key="10">
    <source>
        <dbReference type="Pfam" id="PF06702"/>
    </source>
</evidence>
<dbReference type="STRING" id="409849.ENSPMGP00000023820"/>
<feature type="active site" evidence="6">
    <location>
        <position position="270"/>
    </location>
</feature>
<feature type="signal peptide" evidence="9">
    <location>
        <begin position="1"/>
        <end position="22"/>
    </location>
</feature>
<dbReference type="AlphaFoldDB" id="A0A3B4B486"/>
<dbReference type="Proteomes" id="UP000261520">
    <property type="component" value="Unplaced"/>
</dbReference>
<feature type="binding site" evidence="7">
    <location>
        <position position="123"/>
    </location>
    <ligand>
        <name>ATP</name>
        <dbReference type="ChEBI" id="CHEBI:30616"/>
    </ligand>
</feature>
<dbReference type="InterPro" id="IPR009581">
    <property type="entry name" value="FAM20_C"/>
</dbReference>
<dbReference type="GO" id="GO:0005524">
    <property type="term" value="F:ATP binding"/>
    <property type="evidence" value="ECO:0007669"/>
    <property type="project" value="UniProtKB-KW"/>
</dbReference>
<dbReference type="Ensembl" id="ENSPMGT00000025380.1">
    <property type="protein sequence ID" value="ENSPMGP00000023820.1"/>
    <property type="gene ID" value="ENSPMGG00000019271.1"/>
</dbReference>
<keyword evidence="12" id="KW-1185">Reference proteome</keyword>
<keyword evidence="5" id="KW-0325">Glycoprotein</keyword>
<proteinExistence type="inferred from homology"/>
<evidence type="ECO:0000256" key="2">
    <source>
        <dbReference type="ARBA" id="ARBA00006557"/>
    </source>
</evidence>
<dbReference type="GO" id="GO:0046872">
    <property type="term" value="F:metal ion binding"/>
    <property type="evidence" value="ECO:0007669"/>
    <property type="project" value="UniProtKB-KW"/>
</dbReference>
<evidence type="ECO:0000313" key="12">
    <source>
        <dbReference type="Proteomes" id="UP000261520"/>
    </source>
</evidence>
<feature type="binding site" evidence="8">
    <location>
        <position position="290"/>
    </location>
    <ligand>
        <name>Mn(2+)</name>
        <dbReference type="ChEBI" id="CHEBI:29035"/>
    </ligand>
</feature>
<evidence type="ECO:0000256" key="3">
    <source>
        <dbReference type="ARBA" id="ARBA00023034"/>
    </source>
</evidence>
<keyword evidence="9" id="KW-0732">Signal</keyword>
<comment type="cofactor">
    <cofactor evidence="8">
        <name>Mn(2+)</name>
        <dbReference type="ChEBI" id="CHEBI:29035"/>
    </cofactor>
</comment>
<comment type="subcellular location">
    <subcellularLocation>
        <location evidence="1">Golgi apparatus</location>
    </subcellularLocation>
</comment>
<reference evidence="11" key="2">
    <citation type="submission" date="2025-09" db="UniProtKB">
        <authorList>
            <consortium name="Ensembl"/>
        </authorList>
    </citation>
    <scope>IDENTIFICATION</scope>
</reference>
<dbReference type="CDD" id="cd10470">
    <property type="entry name" value="FAM20B_C"/>
    <property type="match status" value="1"/>
</dbReference>
<dbReference type="GO" id="GO:0030166">
    <property type="term" value="P:proteoglycan biosynthetic process"/>
    <property type="evidence" value="ECO:0007669"/>
    <property type="project" value="TreeGrafter"/>
</dbReference>
<dbReference type="InterPro" id="IPR024869">
    <property type="entry name" value="FAM20"/>
</dbReference>
<dbReference type="PANTHER" id="PTHR12450">
    <property type="entry name" value="DENTIN MATRIX PROTEIN 4 PROTEIN FAM20"/>
    <property type="match status" value="1"/>
</dbReference>
<dbReference type="GO" id="GO:0005794">
    <property type="term" value="C:Golgi apparatus"/>
    <property type="evidence" value="ECO:0007669"/>
    <property type="project" value="UniProtKB-SubCell"/>
</dbReference>
<dbReference type="GO" id="GO:0016773">
    <property type="term" value="F:phosphotransferase activity, alcohol group as acceptor"/>
    <property type="evidence" value="ECO:0007669"/>
    <property type="project" value="TreeGrafter"/>
</dbReference>
<keyword evidence="4" id="KW-1015">Disulfide bond</keyword>
<comment type="similarity">
    <text evidence="2">Belongs to the FAM20 family.</text>
</comment>
<feature type="domain" description="FAM20 C-terminal" evidence="10">
    <location>
        <begin position="173"/>
        <end position="378"/>
    </location>
</feature>
<keyword evidence="7" id="KW-0547">Nucleotide-binding</keyword>
<protein>
    <recommendedName>
        <fullName evidence="10">FAM20 C-terminal domain-containing protein</fullName>
    </recommendedName>
</protein>
<reference evidence="11" key="1">
    <citation type="submission" date="2025-08" db="UniProtKB">
        <authorList>
            <consortium name="Ensembl"/>
        </authorList>
    </citation>
    <scope>IDENTIFICATION</scope>
</reference>
<evidence type="ECO:0000256" key="8">
    <source>
        <dbReference type="PIRSR" id="PIRSR624869-3"/>
    </source>
</evidence>
<dbReference type="Pfam" id="PF06702">
    <property type="entry name" value="Fam20C"/>
    <property type="match status" value="1"/>
</dbReference>
<feature type="binding site" evidence="7">
    <location>
        <position position="107"/>
    </location>
    <ligand>
        <name>ATP</name>
        <dbReference type="ChEBI" id="CHEBI:30616"/>
    </ligand>
</feature>
<evidence type="ECO:0000256" key="5">
    <source>
        <dbReference type="ARBA" id="ARBA00023180"/>
    </source>
</evidence>
<name>A0A3B4B486_9GOBI</name>
<feature type="binding site" evidence="7">
    <location>
        <position position="275"/>
    </location>
    <ligand>
        <name>ATP</name>
        <dbReference type="ChEBI" id="CHEBI:30616"/>
    </ligand>
</feature>
<evidence type="ECO:0000256" key="4">
    <source>
        <dbReference type="ARBA" id="ARBA00023157"/>
    </source>
</evidence>
<feature type="binding site" evidence="7">
    <location>
        <position position="290"/>
    </location>
    <ligand>
        <name>ATP</name>
        <dbReference type="ChEBI" id="CHEBI:30616"/>
    </ligand>
</feature>
<keyword evidence="3" id="KW-0333">Golgi apparatus</keyword>
<evidence type="ECO:0000256" key="7">
    <source>
        <dbReference type="PIRSR" id="PIRSR624869-2"/>
    </source>
</evidence>
<keyword evidence="7" id="KW-0067">ATP-binding</keyword>
<feature type="chain" id="PRO_5017194047" description="FAM20 C-terminal domain-containing protein" evidence="9">
    <location>
        <begin position="23"/>
        <end position="390"/>
    </location>
</feature>
<evidence type="ECO:0000256" key="9">
    <source>
        <dbReference type="SAM" id="SignalP"/>
    </source>
</evidence>
<evidence type="ECO:0000256" key="6">
    <source>
        <dbReference type="PIRSR" id="PIRSR624869-1"/>
    </source>
</evidence>
<accession>A0A3B4B486</accession>
<evidence type="ECO:0000256" key="1">
    <source>
        <dbReference type="ARBA" id="ARBA00004555"/>
    </source>
</evidence>
<organism evidence="11 12">
    <name type="scientific">Periophthalmus magnuspinnatus</name>
    <dbReference type="NCBI Taxonomy" id="409849"/>
    <lineage>
        <taxon>Eukaryota</taxon>
        <taxon>Metazoa</taxon>
        <taxon>Chordata</taxon>
        <taxon>Craniata</taxon>
        <taxon>Vertebrata</taxon>
        <taxon>Euteleostomi</taxon>
        <taxon>Actinopterygii</taxon>
        <taxon>Neopterygii</taxon>
        <taxon>Teleostei</taxon>
        <taxon>Neoteleostei</taxon>
        <taxon>Acanthomorphata</taxon>
        <taxon>Gobiaria</taxon>
        <taxon>Gobiiformes</taxon>
        <taxon>Gobioidei</taxon>
        <taxon>Gobiidae</taxon>
        <taxon>Oxudercinae</taxon>
        <taxon>Periophthalmus</taxon>
    </lineage>
</organism>
<feature type="binding site" evidence="7">
    <location>
        <begin position="203"/>
        <end position="206"/>
    </location>
    <ligand>
        <name>ATP</name>
        <dbReference type="ChEBI" id="CHEBI:30616"/>
    </ligand>
</feature>
<sequence length="390" mass="43905">MKLKQRMVVLCAVLLLLGLAKIFLLDGGEGSAASRRDLRAFRKMEAGLSLSRGARLTHTLQSPWEIASQWVGPREVYPEETPELAAILTALSTARIERADVGYKGTQLKALLVLDGGQKVVFKPKRYNRDYVVDGEPYAGYDRHNAEVAAFHLDRYFQLYDLMSSHICLFLAGNNSCFYGKCYYCRESEPACAEGEIMEGSLTLWLPDVWPLQKHRHPWGRTYREGKLARWEYDESYCDAVKKMPPYDAGPRLLDVIDTAIFDYLIGNADRHHYESFQDDGGASMLILLDNAKSFGNAALDERSILAPLYQCCMVRVSTWNRLNLLRNGVLSSAMRQALAFDPIHPVLAETHLAALDRRLSGIIATVKQCMEASGPDNTLIEDRMNLPHP</sequence>
<keyword evidence="8" id="KW-0479">Metal-binding</keyword>
<feature type="binding site" evidence="8">
    <location>
        <position position="142"/>
    </location>
    <ligand>
        <name>Mn(2+)</name>
        <dbReference type="ChEBI" id="CHEBI:29035"/>
    </ligand>
</feature>